<reference evidence="9 10" key="1">
    <citation type="submission" date="2024-02" db="EMBL/GenBank/DDBJ databases">
        <title>Chromosome-scale genome assembly of the rough periwinkle Littorina saxatilis.</title>
        <authorList>
            <person name="De Jode A."/>
            <person name="Faria R."/>
            <person name="Formenti G."/>
            <person name="Sims Y."/>
            <person name="Smith T.P."/>
            <person name="Tracey A."/>
            <person name="Wood J.M.D."/>
            <person name="Zagrodzka Z.B."/>
            <person name="Johannesson K."/>
            <person name="Butlin R.K."/>
            <person name="Leder E.H."/>
        </authorList>
    </citation>
    <scope>NUCLEOTIDE SEQUENCE [LARGE SCALE GENOMIC DNA]</scope>
    <source>
        <strain evidence="9">Snail1</strain>
        <tissue evidence="9">Muscle</tissue>
    </source>
</reference>
<feature type="region of interest" description="Disordered" evidence="7">
    <location>
        <begin position="246"/>
        <end position="266"/>
    </location>
</feature>
<dbReference type="InterPro" id="IPR040843">
    <property type="entry name" value="RAMA"/>
</dbReference>
<dbReference type="GO" id="GO:0006508">
    <property type="term" value="P:proteolysis"/>
    <property type="evidence" value="ECO:0007669"/>
    <property type="project" value="UniProtKB-KW"/>
</dbReference>
<evidence type="ECO:0000313" key="10">
    <source>
        <dbReference type="Proteomes" id="UP001374579"/>
    </source>
</evidence>
<dbReference type="GO" id="GO:0008237">
    <property type="term" value="F:metallopeptidase activity"/>
    <property type="evidence" value="ECO:0007669"/>
    <property type="project" value="UniProtKB-KW"/>
</dbReference>
<keyword evidence="2" id="KW-0479">Metal-binding</keyword>
<dbReference type="AlphaFoldDB" id="A0AAN9BTL5"/>
<protein>
    <recommendedName>
        <fullName evidence="8">MPN domain-containing protein</fullName>
    </recommendedName>
</protein>
<dbReference type="PROSITE" id="PS50249">
    <property type="entry name" value="MPN"/>
    <property type="match status" value="1"/>
</dbReference>
<evidence type="ECO:0000259" key="8">
    <source>
        <dbReference type="PROSITE" id="PS50249"/>
    </source>
</evidence>
<feature type="compositionally biased region" description="Acidic residues" evidence="7">
    <location>
        <begin position="14"/>
        <end position="27"/>
    </location>
</feature>
<dbReference type="FunFam" id="3.40.140.10:FF:000053">
    <property type="entry name" value="MPN domain-containing protein CG4751"/>
    <property type="match status" value="1"/>
</dbReference>
<feature type="region of interest" description="Disordered" evidence="7">
    <location>
        <begin position="207"/>
        <end position="233"/>
    </location>
</feature>
<keyword evidence="4" id="KW-0862">Zinc</keyword>
<dbReference type="Proteomes" id="UP001374579">
    <property type="component" value="Unassembled WGS sequence"/>
</dbReference>
<feature type="compositionally biased region" description="Polar residues" evidence="7">
    <location>
        <begin position="218"/>
        <end position="233"/>
    </location>
</feature>
<name>A0AAN9BTL5_9CAEN</name>
<sequence length="545" mass="59338">MASGETSSVAEGGVADEDDYNDSEEDTELQKAKQALTGRGVTLSDLMDDDIIQAGANTLSIDYRGQRFEADLLPTGKIKWQGAEEEFGTPSAWATHCKRLVNPIKRSGCGWASVKYKGRKLDTWKSVWSRRHHPGSPFRSTSPHQAALAVESHNGTSLRAMQLARQENGKPKTEVTATTEAAQTSLVETITSTTASSLTGTAEVSATAASATSPVSNGAGNSASSRPYSDSYVQPQAIQEEALNLSASGPNAGSNHPDENGKAQSEHLTPCGLAASGQRLSVAYASLGPRSDARDPCTFVKCEHFATLGRTQPFNVTVSTNALMLMDFHCHLSTSEVVGYLGGSWCPQTQNVRISQAFPCRCLLTDKDKASIVEDEIRQSIEKQGCSVVGWYHSHPLCQPDPTLRDIDCQMQYQLSMKGPGGIYLPCVGLILAPFDRRNSKAESSYEAFWVMPPPEDTPGGYGMPMHVKCSVHQSSSLSEELLNEMNQLADFYRGGANKVRWKELWSDKLSYVDKLKSSLRSKLPKDQMESGSFFAYLQQLVTRK</sequence>
<evidence type="ECO:0000256" key="7">
    <source>
        <dbReference type="SAM" id="MobiDB-lite"/>
    </source>
</evidence>
<organism evidence="9 10">
    <name type="scientific">Littorina saxatilis</name>
    <dbReference type="NCBI Taxonomy" id="31220"/>
    <lineage>
        <taxon>Eukaryota</taxon>
        <taxon>Metazoa</taxon>
        <taxon>Spiralia</taxon>
        <taxon>Lophotrochozoa</taxon>
        <taxon>Mollusca</taxon>
        <taxon>Gastropoda</taxon>
        <taxon>Caenogastropoda</taxon>
        <taxon>Littorinimorpha</taxon>
        <taxon>Littorinoidea</taxon>
        <taxon>Littorinidae</taxon>
        <taxon>Littorina</taxon>
    </lineage>
</organism>
<dbReference type="Pfam" id="PF01398">
    <property type="entry name" value="JAB"/>
    <property type="match status" value="1"/>
</dbReference>
<evidence type="ECO:0000313" key="9">
    <source>
        <dbReference type="EMBL" id="KAK7111562.1"/>
    </source>
</evidence>
<comment type="similarity">
    <text evidence="6">Belongs to the peptidase M67 family.</text>
</comment>
<evidence type="ECO:0000256" key="4">
    <source>
        <dbReference type="ARBA" id="ARBA00022833"/>
    </source>
</evidence>
<dbReference type="Pfam" id="PF18755">
    <property type="entry name" value="RAMA"/>
    <property type="match status" value="1"/>
</dbReference>
<accession>A0AAN9BTL5</accession>
<keyword evidence="3" id="KW-0378">Hydrolase</keyword>
<evidence type="ECO:0000256" key="1">
    <source>
        <dbReference type="ARBA" id="ARBA00022670"/>
    </source>
</evidence>
<evidence type="ECO:0000256" key="6">
    <source>
        <dbReference type="ARBA" id="ARBA00061577"/>
    </source>
</evidence>
<gene>
    <name evidence="9" type="ORF">V1264_011172</name>
</gene>
<dbReference type="GO" id="GO:0046872">
    <property type="term" value="F:metal ion binding"/>
    <property type="evidence" value="ECO:0007669"/>
    <property type="project" value="UniProtKB-KW"/>
</dbReference>
<feature type="compositionally biased region" description="Basic and acidic residues" evidence="7">
    <location>
        <begin position="256"/>
        <end position="265"/>
    </location>
</feature>
<dbReference type="SUPFAM" id="SSF102712">
    <property type="entry name" value="JAB1/MPN domain"/>
    <property type="match status" value="1"/>
</dbReference>
<keyword evidence="1" id="KW-0645">Protease</keyword>
<evidence type="ECO:0000256" key="3">
    <source>
        <dbReference type="ARBA" id="ARBA00022801"/>
    </source>
</evidence>
<dbReference type="InterPro" id="IPR037518">
    <property type="entry name" value="MPN"/>
</dbReference>
<evidence type="ECO:0000256" key="5">
    <source>
        <dbReference type="ARBA" id="ARBA00023049"/>
    </source>
</evidence>
<comment type="caution">
    <text evidence="9">The sequence shown here is derived from an EMBL/GenBank/DDBJ whole genome shotgun (WGS) entry which is preliminary data.</text>
</comment>
<feature type="domain" description="MPN" evidence="8">
    <location>
        <begin position="316"/>
        <end position="449"/>
    </location>
</feature>
<dbReference type="CDD" id="cd08067">
    <property type="entry name" value="MPN_2A_DUB"/>
    <property type="match status" value="1"/>
</dbReference>
<keyword evidence="5" id="KW-0482">Metalloprotease</keyword>
<evidence type="ECO:0000256" key="2">
    <source>
        <dbReference type="ARBA" id="ARBA00022723"/>
    </source>
</evidence>
<dbReference type="InterPro" id="IPR000555">
    <property type="entry name" value="JAMM/MPN+_dom"/>
</dbReference>
<dbReference type="Gene3D" id="3.40.140.10">
    <property type="entry name" value="Cytidine Deaminase, domain 2"/>
    <property type="match status" value="1"/>
</dbReference>
<keyword evidence="10" id="KW-1185">Reference proteome</keyword>
<dbReference type="InterPro" id="IPR050242">
    <property type="entry name" value="JAMM_MPN+_peptidase_M67A"/>
</dbReference>
<dbReference type="PANTHER" id="PTHR10410">
    <property type="entry name" value="EUKARYOTIC TRANSLATION INITIATION FACTOR 3 -RELATED"/>
    <property type="match status" value="1"/>
</dbReference>
<feature type="compositionally biased region" description="Low complexity" evidence="7">
    <location>
        <begin position="207"/>
        <end position="216"/>
    </location>
</feature>
<proteinExistence type="inferred from homology"/>
<feature type="region of interest" description="Disordered" evidence="7">
    <location>
        <begin position="1"/>
        <end position="30"/>
    </location>
</feature>
<dbReference type="EMBL" id="JBAMIC010000002">
    <property type="protein sequence ID" value="KAK7111562.1"/>
    <property type="molecule type" value="Genomic_DNA"/>
</dbReference>